<evidence type="ECO:0000256" key="3">
    <source>
        <dbReference type="ARBA" id="ARBA00004370"/>
    </source>
</evidence>
<name>A0AA39WDJ6_9PEZI</name>
<dbReference type="GO" id="GO:0005739">
    <property type="term" value="C:mitochondrion"/>
    <property type="evidence" value="ECO:0007669"/>
    <property type="project" value="UniProtKB-SubCell"/>
</dbReference>
<evidence type="ECO:0000256" key="6">
    <source>
        <dbReference type="ARBA" id="ARBA00023136"/>
    </source>
</evidence>
<dbReference type="PANTHER" id="PTHR48182:SF2">
    <property type="entry name" value="PROTEIN SERAC1"/>
    <property type="match status" value="1"/>
</dbReference>
<dbReference type="Gene3D" id="3.40.50.1820">
    <property type="entry name" value="alpha/beta hydrolase"/>
    <property type="match status" value="1"/>
</dbReference>
<evidence type="ECO:0008006" key="10">
    <source>
        <dbReference type="Google" id="ProtNLM"/>
    </source>
</evidence>
<dbReference type="Proteomes" id="UP001175000">
    <property type="component" value="Unassembled WGS sequence"/>
</dbReference>
<organism evidence="8 9">
    <name type="scientific">Immersiella caudata</name>
    <dbReference type="NCBI Taxonomy" id="314043"/>
    <lineage>
        <taxon>Eukaryota</taxon>
        <taxon>Fungi</taxon>
        <taxon>Dikarya</taxon>
        <taxon>Ascomycota</taxon>
        <taxon>Pezizomycotina</taxon>
        <taxon>Sordariomycetes</taxon>
        <taxon>Sordariomycetidae</taxon>
        <taxon>Sordariales</taxon>
        <taxon>Lasiosphaeriaceae</taxon>
        <taxon>Immersiella</taxon>
    </lineage>
</organism>
<evidence type="ECO:0000256" key="2">
    <source>
        <dbReference type="ARBA" id="ARBA00004240"/>
    </source>
</evidence>
<sequence>MDKVPIQEGTWTCKRESTRQGANDFEPPPKVLKLNPFSRALTLASHGGLESHVYWPHDLLPLALPHARVLIFGYDSRVRHRLASDIDKSTVCNFAWDLLLALEGCRRKDSSRSLLFAAHSLGGIVVKEMLRGSKLCQQGQAYLRCVFNATAEVMFFGTPNAGADSRATLHHVIEKVIKAAQFTVEEQIIQTLLPTSEHLKELRGMFGLMAQERNWTIHSFQEQLGVGALNDRKEGR</sequence>
<keyword evidence="9" id="KW-1185">Reference proteome</keyword>
<evidence type="ECO:0000256" key="5">
    <source>
        <dbReference type="ARBA" id="ARBA00023128"/>
    </source>
</evidence>
<protein>
    <recommendedName>
        <fullName evidence="10">DUF676 domain-containing protein</fullName>
    </recommendedName>
</protein>
<accession>A0AA39WDJ6</accession>
<dbReference type="AlphaFoldDB" id="A0AA39WDJ6"/>
<evidence type="ECO:0000256" key="4">
    <source>
        <dbReference type="ARBA" id="ARBA00022824"/>
    </source>
</evidence>
<evidence type="ECO:0000256" key="7">
    <source>
        <dbReference type="SAM" id="MobiDB-lite"/>
    </source>
</evidence>
<comment type="caution">
    <text evidence="8">The sequence shown here is derived from an EMBL/GenBank/DDBJ whole genome shotgun (WGS) entry which is preliminary data.</text>
</comment>
<keyword evidence="5" id="KW-0496">Mitochondrion</keyword>
<evidence type="ECO:0000313" key="9">
    <source>
        <dbReference type="Proteomes" id="UP001175000"/>
    </source>
</evidence>
<dbReference type="EMBL" id="JAULSU010000006">
    <property type="protein sequence ID" value="KAK0613411.1"/>
    <property type="molecule type" value="Genomic_DNA"/>
</dbReference>
<gene>
    <name evidence="8" type="ORF">B0T14DRAFT_278758</name>
</gene>
<dbReference type="SUPFAM" id="SSF53474">
    <property type="entry name" value="alpha/beta-Hydrolases"/>
    <property type="match status" value="1"/>
</dbReference>
<proteinExistence type="predicted"/>
<dbReference type="GO" id="GO:0016020">
    <property type="term" value="C:membrane"/>
    <property type="evidence" value="ECO:0007669"/>
    <property type="project" value="UniProtKB-SubCell"/>
</dbReference>
<evidence type="ECO:0000256" key="1">
    <source>
        <dbReference type="ARBA" id="ARBA00004173"/>
    </source>
</evidence>
<keyword evidence="4" id="KW-0256">Endoplasmic reticulum</keyword>
<feature type="region of interest" description="Disordered" evidence="7">
    <location>
        <begin position="1"/>
        <end position="28"/>
    </location>
</feature>
<dbReference type="InterPro" id="IPR029058">
    <property type="entry name" value="AB_hydrolase_fold"/>
</dbReference>
<evidence type="ECO:0000313" key="8">
    <source>
        <dbReference type="EMBL" id="KAK0613411.1"/>
    </source>
</evidence>
<comment type="subcellular location">
    <subcellularLocation>
        <location evidence="2">Endoplasmic reticulum</location>
    </subcellularLocation>
    <subcellularLocation>
        <location evidence="3">Membrane</location>
    </subcellularLocation>
    <subcellularLocation>
        <location evidence="1">Mitochondrion</location>
    </subcellularLocation>
</comment>
<dbReference type="InterPro" id="IPR052374">
    <property type="entry name" value="SERAC1"/>
</dbReference>
<dbReference type="GO" id="GO:0005783">
    <property type="term" value="C:endoplasmic reticulum"/>
    <property type="evidence" value="ECO:0007669"/>
    <property type="project" value="UniProtKB-SubCell"/>
</dbReference>
<reference evidence="8" key="1">
    <citation type="submission" date="2023-06" db="EMBL/GenBank/DDBJ databases">
        <title>Genome-scale phylogeny and comparative genomics of the fungal order Sordariales.</title>
        <authorList>
            <consortium name="Lawrence Berkeley National Laboratory"/>
            <person name="Hensen N."/>
            <person name="Bonometti L."/>
            <person name="Westerberg I."/>
            <person name="Brannstrom I.O."/>
            <person name="Guillou S."/>
            <person name="Cros-Aarteil S."/>
            <person name="Calhoun S."/>
            <person name="Haridas S."/>
            <person name="Kuo A."/>
            <person name="Mondo S."/>
            <person name="Pangilinan J."/>
            <person name="Riley R."/>
            <person name="Labutti K."/>
            <person name="Andreopoulos B."/>
            <person name="Lipzen A."/>
            <person name="Chen C."/>
            <person name="Yanf M."/>
            <person name="Daum C."/>
            <person name="Ng V."/>
            <person name="Clum A."/>
            <person name="Steindorff A."/>
            <person name="Ohm R."/>
            <person name="Martin F."/>
            <person name="Silar P."/>
            <person name="Natvig D."/>
            <person name="Lalanne C."/>
            <person name="Gautier V."/>
            <person name="Ament-Velasquez S.L."/>
            <person name="Kruys A."/>
            <person name="Hutchinson M.I."/>
            <person name="Powell A.J."/>
            <person name="Barry K."/>
            <person name="Miller A.N."/>
            <person name="Grigoriev I.V."/>
            <person name="Debuchy R."/>
            <person name="Gladieux P."/>
            <person name="Thoren M.H."/>
            <person name="Johannesson H."/>
        </authorList>
    </citation>
    <scope>NUCLEOTIDE SEQUENCE</scope>
    <source>
        <strain evidence="8">CBS 606.72</strain>
    </source>
</reference>
<dbReference type="PANTHER" id="PTHR48182">
    <property type="entry name" value="PROTEIN SERAC1"/>
    <property type="match status" value="1"/>
</dbReference>
<keyword evidence="6" id="KW-0472">Membrane</keyword>